<protein>
    <submittedName>
        <fullName evidence="1">Immunity protein 41 of polymorphic toxin system</fullName>
    </submittedName>
</protein>
<reference evidence="1 2" key="1">
    <citation type="submission" date="2018-05" db="EMBL/GenBank/DDBJ databases">
        <title>Genomic Encyclopedia of Type Strains, Phase IV (KMG-IV): sequencing the most valuable type-strain genomes for metagenomic binning, comparative biology and taxonomic classification.</title>
        <authorList>
            <person name="Goeker M."/>
        </authorList>
    </citation>
    <scope>NUCLEOTIDE SEQUENCE [LARGE SCALE GENOMIC DNA]</scope>
    <source>
        <strain evidence="1 2">DSM 19792</strain>
    </source>
</reference>
<evidence type="ECO:0000313" key="1">
    <source>
        <dbReference type="EMBL" id="PXX44997.1"/>
    </source>
</evidence>
<dbReference type="EMBL" id="QJKB01000002">
    <property type="protein sequence ID" value="PXX44997.1"/>
    <property type="molecule type" value="Genomic_DNA"/>
</dbReference>
<accession>A0A318JAF4</accession>
<sequence length="131" mass="15222">MKVQVLMFVHILRNLPEHPNWEGSFYEQLTEYGTWNKKEFWLLHRDLVLAAHELKDAETVDKQLAEAIVRLQANVDRLLMAHFDQNDVFTILDLSADETYAFKERFEMAVAGVFSGKVIAEDAFELINPLL</sequence>
<proteinExistence type="predicted"/>
<gene>
    <name evidence="1" type="ORF">DFR42_102209</name>
</gene>
<keyword evidence="2" id="KW-1185">Reference proteome</keyword>
<comment type="caution">
    <text evidence="1">The sequence shown here is derived from an EMBL/GenBank/DDBJ whole genome shotgun (WGS) entry which is preliminary data.</text>
</comment>
<evidence type="ECO:0000313" key="2">
    <source>
        <dbReference type="Proteomes" id="UP000247792"/>
    </source>
</evidence>
<dbReference type="Proteomes" id="UP000247792">
    <property type="component" value="Unassembled WGS sequence"/>
</dbReference>
<organism evidence="1 2">
    <name type="scientific">Undibacterium pigrum</name>
    <dbReference type="NCBI Taxonomy" id="401470"/>
    <lineage>
        <taxon>Bacteria</taxon>
        <taxon>Pseudomonadati</taxon>
        <taxon>Pseudomonadota</taxon>
        <taxon>Betaproteobacteria</taxon>
        <taxon>Burkholderiales</taxon>
        <taxon>Oxalobacteraceae</taxon>
        <taxon>Undibacterium</taxon>
    </lineage>
</organism>
<name>A0A318JAF4_9BURK</name>
<dbReference type="AlphaFoldDB" id="A0A318JAF4"/>